<reference evidence="2" key="1">
    <citation type="submission" date="2020-04" db="EMBL/GenBank/DDBJ databases">
        <authorList>
            <person name="Neveu A P."/>
        </authorList>
    </citation>
    <scope>NUCLEOTIDE SEQUENCE</scope>
    <source>
        <tissue evidence="2">Whole embryo</tissue>
    </source>
</reference>
<gene>
    <name evidence="2" type="primary">Nbas</name>
</gene>
<evidence type="ECO:0000313" key="2">
    <source>
        <dbReference type="EMBL" id="CAB3264212.1"/>
    </source>
</evidence>
<dbReference type="EMBL" id="LR788350">
    <property type="protein sequence ID" value="CAB3264212.1"/>
    <property type="molecule type" value="mRNA"/>
</dbReference>
<feature type="transmembrane region" description="Helical" evidence="1">
    <location>
        <begin position="34"/>
        <end position="55"/>
    </location>
</feature>
<keyword evidence="1" id="KW-1133">Transmembrane helix</keyword>
<dbReference type="GO" id="GO:0016020">
    <property type="term" value="C:membrane"/>
    <property type="evidence" value="ECO:0007669"/>
    <property type="project" value="TreeGrafter"/>
</dbReference>
<dbReference type="AlphaFoldDB" id="A0A6F9DL90"/>
<accession>A0A6F9DL90</accession>
<dbReference type="PANTHER" id="PTHR12242:SF1">
    <property type="entry name" value="MYND-TYPE DOMAIN-CONTAINING PROTEIN"/>
    <property type="match status" value="1"/>
</dbReference>
<feature type="transmembrane region" description="Helical" evidence="1">
    <location>
        <begin position="110"/>
        <end position="135"/>
    </location>
</feature>
<name>A0A6F9DL90_9ASCI</name>
<proteinExistence type="evidence at transcript level"/>
<sequence>MACCFNIFRWKECYHLNVKDFTSSQWGIPRWAFILYRTVVFLYWLAVLVVSIVQFKDVRNYFIYFSHLGQLLILMYFAAAFMCAVLSSPGDPDEQIKGKCQSEDTPKAKWYHWATLIFYTLSFGTTIIVSVGYPFLVATDPMEFASFQKHIVNILLMLLDMFLNRIPVNFWFIPFTFGWTVFYTVLTLCLHWTGVNSAVYAVADFVNSPTVSWLMAGGFVTICPLVMQLFMCLCYCMKMCLVKHCQAARRRDTERSDSFWKQDAKELVVLTKSLEPS</sequence>
<organism evidence="2">
    <name type="scientific">Phallusia mammillata</name>
    <dbReference type="NCBI Taxonomy" id="59560"/>
    <lineage>
        <taxon>Eukaryota</taxon>
        <taxon>Metazoa</taxon>
        <taxon>Chordata</taxon>
        <taxon>Tunicata</taxon>
        <taxon>Ascidiacea</taxon>
        <taxon>Phlebobranchia</taxon>
        <taxon>Ascidiidae</taxon>
        <taxon>Phallusia</taxon>
    </lineage>
</organism>
<feature type="transmembrane region" description="Helical" evidence="1">
    <location>
        <begin position="170"/>
        <end position="193"/>
    </location>
</feature>
<keyword evidence="1" id="KW-0812">Transmembrane</keyword>
<evidence type="ECO:0000256" key="1">
    <source>
        <dbReference type="SAM" id="Phobius"/>
    </source>
</evidence>
<keyword evidence="1" id="KW-0472">Membrane</keyword>
<dbReference type="PANTHER" id="PTHR12242">
    <property type="entry name" value="OS02G0130600 PROTEIN-RELATED"/>
    <property type="match status" value="1"/>
</dbReference>
<protein>
    <submittedName>
        <fullName evidence="2">Protein rolling stone-like</fullName>
    </submittedName>
</protein>
<feature type="transmembrane region" description="Helical" evidence="1">
    <location>
        <begin position="61"/>
        <end position="89"/>
    </location>
</feature>
<feature type="transmembrane region" description="Helical" evidence="1">
    <location>
        <begin position="213"/>
        <end position="236"/>
    </location>
</feature>